<keyword evidence="2" id="KW-1185">Reference proteome</keyword>
<sequence length="214" mass="23574">MDKRLNNRFNMYKVVRDWLTANREALGALPGLSESIDEFAAVLAAVAALDVTKGNGLSAASDNKNAARELLERRVMDTVRMLKAYAVFSENGISADELDMSASSLKRLAEMALLSRSQRVIQLAEAYQEAAAPYGLDAAAVDGLKQAHQQFDQKQTAVRSAIVNRKDAGEQLEARMDEADDLLKGKLDVLMEVVAINQPELYNQYRGARVIVDR</sequence>
<gene>
    <name evidence="1" type="ORF">KDU71_05170</name>
</gene>
<dbReference type="Proteomes" id="UP000679220">
    <property type="component" value="Unassembled WGS sequence"/>
</dbReference>
<dbReference type="AlphaFoldDB" id="A0A941IWW8"/>
<reference evidence="1" key="2">
    <citation type="submission" date="2021-04" db="EMBL/GenBank/DDBJ databases">
        <authorList>
            <person name="Zhang T."/>
            <person name="Zhang Y."/>
            <person name="Lu D."/>
            <person name="Zuo D."/>
            <person name="Du Z."/>
        </authorList>
    </citation>
    <scope>NUCLEOTIDE SEQUENCE</scope>
    <source>
        <strain evidence="1">JR1</strain>
    </source>
</reference>
<protein>
    <submittedName>
        <fullName evidence="1">Uncharacterized protein</fullName>
    </submittedName>
</protein>
<dbReference type="EMBL" id="JAGTAR010000005">
    <property type="protein sequence ID" value="MBR8534943.1"/>
    <property type="molecule type" value="Genomic_DNA"/>
</dbReference>
<accession>A0A941IWW8</accession>
<evidence type="ECO:0000313" key="1">
    <source>
        <dbReference type="EMBL" id="MBR8534943.1"/>
    </source>
</evidence>
<reference evidence="1" key="1">
    <citation type="journal article" date="2018" name="Int. J. Syst. Evol. Microbiol.">
        <title>Carboxylicivirga sediminis sp. nov., isolated from coastal sediment.</title>
        <authorList>
            <person name="Wang F.Q."/>
            <person name="Ren L.H."/>
            <person name="Zou R.J."/>
            <person name="Sun Y.Z."/>
            <person name="Liu X.J."/>
            <person name="Jiang F."/>
            <person name="Liu L.J."/>
        </authorList>
    </citation>
    <scope>NUCLEOTIDE SEQUENCE</scope>
    <source>
        <strain evidence="1">JR1</strain>
    </source>
</reference>
<evidence type="ECO:0000313" key="2">
    <source>
        <dbReference type="Proteomes" id="UP000679220"/>
    </source>
</evidence>
<dbReference type="RefSeq" id="WP_212188842.1">
    <property type="nucleotide sequence ID" value="NZ_JAGTAR010000005.1"/>
</dbReference>
<comment type="caution">
    <text evidence="1">The sequence shown here is derived from an EMBL/GenBank/DDBJ whole genome shotgun (WGS) entry which is preliminary data.</text>
</comment>
<organism evidence="1 2">
    <name type="scientific">Carboxylicivirga sediminis</name>
    <dbReference type="NCBI Taxonomy" id="2006564"/>
    <lineage>
        <taxon>Bacteria</taxon>
        <taxon>Pseudomonadati</taxon>
        <taxon>Bacteroidota</taxon>
        <taxon>Bacteroidia</taxon>
        <taxon>Marinilabiliales</taxon>
        <taxon>Marinilabiliaceae</taxon>
        <taxon>Carboxylicivirga</taxon>
    </lineage>
</organism>
<name>A0A941IWW8_9BACT</name>
<proteinExistence type="predicted"/>